<feature type="domain" description="4Fe-4S ferredoxin-type" evidence="4">
    <location>
        <begin position="91"/>
        <end position="119"/>
    </location>
</feature>
<dbReference type="CDD" id="cd03110">
    <property type="entry name" value="SIMIBI_bact_arch"/>
    <property type="match status" value="1"/>
</dbReference>
<proteinExistence type="predicted"/>
<gene>
    <name evidence="5" type="ORF">DSLASN_27950</name>
</gene>
<reference evidence="5 6" key="1">
    <citation type="submission" date="2021-02" db="EMBL/GenBank/DDBJ databases">
        <title>Complete genome of Desulfoluna sp. strain ASN36.</title>
        <authorList>
            <person name="Takahashi A."/>
            <person name="Kojima H."/>
            <person name="Fukui M."/>
        </authorList>
    </citation>
    <scope>NUCLEOTIDE SEQUENCE [LARGE SCALE GENOMIC DNA]</scope>
    <source>
        <strain evidence="5 6">ASN36</strain>
    </source>
</reference>
<dbReference type="InterPro" id="IPR027417">
    <property type="entry name" value="P-loop_NTPase"/>
</dbReference>
<dbReference type="Pfam" id="PF00037">
    <property type="entry name" value="Fer4"/>
    <property type="match status" value="2"/>
</dbReference>
<protein>
    <submittedName>
        <fullName evidence="5">Cobyrinic acid a,c-diamide synthase</fullName>
    </submittedName>
</protein>
<dbReference type="InterPro" id="IPR017900">
    <property type="entry name" value="4Fe4S_Fe_S_CS"/>
</dbReference>
<keyword evidence="6" id="KW-1185">Reference proteome</keyword>
<keyword evidence="1" id="KW-0479">Metal-binding</keyword>
<evidence type="ECO:0000256" key="2">
    <source>
        <dbReference type="ARBA" id="ARBA00023004"/>
    </source>
</evidence>
<dbReference type="Pfam" id="PF01656">
    <property type="entry name" value="CbiA"/>
    <property type="match status" value="1"/>
</dbReference>
<dbReference type="InterPro" id="IPR002586">
    <property type="entry name" value="CobQ/CobB/MinD/ParA_Nub-bd_dom"/>
</dbReference>
<dbReference type="EMBL" id="AP024488">
    <property type="protein sequence ID" value="BCS97163.1"/>
    <property type="molecule type" value="Genomic_DNA"/>
</dbReference>
<dbReference type="PROSITE" id="PS00198">
    <property type="entry name" value="4FE4S_FER_1"/>
    <property type="match status" value="1"/>
</dbReference>
<evidence type="ECO:0000256" key="3">
    <source>
        <dbReference type="ARBA" id="ARBA00023014"/>
    </source>
</evidence>
<dbReference type="Gene3D" id="3.40.50.300">
    <property type="entry name" value="P-loop containing nucleotide triphosphate hydrolases"/>
    <property type="match status" value="1"/>
</dbReference>
<name>A0ABM7PIG2_9BACT</name>
<accession>A0ABM7PIG2</accession>
<dbReference type="PROSITE" id="PS51379">
    <property type="entry name" value="4FE4S_FER_2"/>
    <property type="match status" value="2"/>
</dbReference>
<dbReference type="Proteomes" id="UP001320148">
    <property type="component" value="Chromosome"/>
</dbReference>
<dbReference type="PANTHER" id="PTHR43063:SF1">
    <property type="entry name" value="4FE-4S CLUSTER CONTAINING PARA FAMILY ATPASE PROTEIN"/>
    <property type="match status" value="1"/>
</dbReference>
<dbReference type="SUPFAM" id="SSF52540">
    <property type="entry name" value="P-loop containing nucleoside triphosphate hydrolases"/>
    <property type="match status" value="1"/>
</dbReference>
<evidence type="ECO:0000256" key="1">
    <source>
        <dbReference type="ARBA" id="ARBA00022723"/>
    </source>
</evidence>
<organism evidence="5 6">
    <name type="scientific">Desulfoluna limicola</name>
    <dbReference type="NCBI Taxonomy" id="2810562"/>
    <lineage>
        <taxon>Bacteria</taxon>
        <taxon>Pseudomonadati</taxon>
        <taxon>Thermodesulfobacteriota</taxon>
        <taxon>Desulfobacteria</taxon>
        <taxon>Desulfobacterales</taxon>
        <taxon>Desulfolunaceae</taxon>
        <taxon>Desulfoluna</taxon>
    </lineage>
</organism>
<keyword evidence="3" id="KW-0411">Iron-sulfur</keyword>
<evidence type="ECO:0000259" key="4">
    <source>
        <dbReference type="PROSITE" id="PS51379"/>
    </source>
</evidence>
<evidence type="ECO:0000313" key="5">
    <source>
        <dbReference type="EMBL" id="BCS97163.1"/>
    </source>
</evidence>
<feature type="domain" description="4Fe-4S ferredoxin-type" evidence="4">
    <location>
        <begin position="61"/>
        <end position="90"/>
    </location>
</feature>
<sequence>MNAMMITVASGKGGTGKTTVATNLAVAVGEGATLLDCDVEEPNAHLFLKPDSVTKTPVTTMVPVVDPDVCVQCGACSELCQFSAITLVAGELYTFPRMCHSCGGCVMVCPTGALSEGTRELGELETGQCNEIELISGRLKVGEAMSPPLIERVKEAAEDRELVIVDAPPGTSCPVISAMSGTQYVVLVTEPTPFGLHDLKLAVEAVRVLGMPFGIVINRADAGDDRVVRYAREEGIEILLSIPYSRKVAEYYARGRLLVEAMPEMAEAFAGMVDKIRSVAEGRRP</sequence>
<dbReference type="PANTHER" id="PTHR43063">
    <property type="entry name" value="4FE-4S CLUSTER CONTAINING PARA FAMILY ATPASE PROTEIN"/>
    <property type="match status" value="1"/>
</dbReference>
<evidence type="ECO:0000313" key="6">
    <source>
        <dbReference type="Proteomes" id="UP001320148"/>
    </source>
</evidence>
<dbReference type="InterPro" id="IPR017896">
    <property type="entry name" value="4Fe4S_Fe-S-bd"/>
</dbReference>
<dbReference type="SUPFAM" id="SSF54862">
    <property type="entry name" value="4Fe-4S ferredoxins"/>
    <property type="match status" value="1"/>
</dbReference>
<dbReference type="Gene3D" id="3.30.70.20">
    <property type="match status" value="1"/>
</dbReference>
<keyword evidence="2" id="KW-0408">Iron</keyword>